<reference evidence="7" key="1">
    <citation type="submission" date="2021-06" db="EMBL/GenBank/DDBJ databases">
        <title>Elioraea tepida, sp. nov., a moderately thermophilic aerobic anoxygenic phototrophic bacterium isolated from an alkaline siliceous hot spring mat community in Yellowstone National Park, WY, USA.</title>
        <authorList>
            <person name="Saini M.K."/>
            <person name="Yoshida S."/>
            <person name="Sebastian A."/>
            <person name="Hirose S."/>
            <person name="Hara E."/>
            <person name="Tamaki H."/>
            <person name="Soulier N.T."/>
            <person name="Albert I."/>
            <person name="Hanada S."/>
            <person name="Bryant D.A."/>
            <person name="Tank M."/>
        </authorList>
    </citation>
    <scope>NUCLEOTIDE SEQUENCE</scope>
    <source>
        <strain evidence="7">MS-P2</strain>
    </source>
</reference>
<keyword evidence="8" id="KW-1185">Reference proteome</keyword>
<evidence type="ECO:0000313" key="8">
    <source>
        <dbReference type="Proteomes" id="UP000694001"/>
    </source>
</evidence>
<accession>A0A975YKP7</accession>
<evidence type="ECO:0000256" key="3">
    <source>
        <dbReference type="ARBA" id="ARBA00022989"/>
    </source>
</evidence>
<keyword evidence="4 5" id="KW-0472">Membrane</keyword>
<dbReference type="Proteomes" id="UP000694001">
    <property type="component" value="Chromosome"/>
</dbReference>
<sequence>MRASWLVTIPLAALLVLFAVSNTEVVRLKLWPFDHTADLPLSVAVLGVSAVAFLFGATVAWMAGLPARMRARRLENTANALRAEVEELKKALARAPTPAEKPAGALARR</sequence>
<protein>
    <submittedName>
        <fullName evidence="7">LapA family protein</fullName>
    </submittedName>
</protein>
<keyword evidence="3 5" id="KW-1133">Transmembrane helix</keyword>
<evidence type="ECO:0000313" key="7">
    <source>
        <dbReference type="EMBL" id="QXM25733.1"/>
    </source>
</evidence>
<keyword evidence="2 5" id="KW-0812">Transmembrane</keyword>
<proteinExistence type="predicted"/>
<dbReference type="KEGG" id="elio:KO353_05880"/>
<dbReference type="GO" id="GO:0005886">
    <property type="term" value="C:plasma membrane"/>
    <property type="evidence" value="ECO:0007669"/>
    <property type="project" value="InterPro"/>
</dbReference>
<keyword evidence="1" id="KW-1003">Cell membrane</keyword>
<evidence type="ECO:0000256" key="2">
    <source>
        <dbReference type="ARBA" id="ARBA00022692"/>
    </source>
</evidence>
<evidence type="ECO:0000256" key="5">
    <source>
        <dbReference type="SAM" id="Phobius"/>
    </source>
</evidence>
<dbReference type="Pfam" id="PF06305">
    <property type="entry name" value="LapA_dom"/>
    <property type="match status" value="1"/>
</dbReference>
<organism evidence="7 8">
    <name type="scientific">Elioraea tepida</name>
    <dbReference type="NCBI Taxonomy" id="2843330"/>
    <lineage>
        <taxon>Bacteria</taxon>
        <taxon>Pseudomonadati</taxon>
        <taxon>Pseudomonadota</taxon>
        <taxon>Alphaproteobacteria</taxon>
        <taxon>Acetobacterales</taxon>
        <taxon>Elioraeaceae</taxon>
        <taxon>Elioraea</taxon>
    </lineage>
</organism>
<dbReference type="EMBL" id="CP076448">
    <property type="protein sequence ID" value="QXM25733.1"/>
    <property type="molecule type" value="Genomic_DNA"/>
</dbReference>
<dbReference type="RefSeq" id="WP_218286785.1">
    <property type="nucleotide sequence ID" value="NZ_CP076448.1"/>
</dbReference>
<name>A0A975YKP7_9PROT</name>
<feature type="domain" description="Lipopolysaccharide assembly protein A" evidence="6">
    <location>
        <begin position="22"/>
        <end position="86"/>
    </location>
</feature>
<dbReference type="AlphaFoldDB" id="A0A975YKP7"/>
<evidence type="ECO:0000259" key="6">
    <source>
        <dbReference type="Pfam" id="PF06305"/>
    </source>
</evidence>
<feature type="transmembrane region" description="Helical" evidence="5">
    <location>
        <begin position="39"/>
        <end position="63"/>
    </location>
</feature>
<evidence type="ECO:0000256" key="1">
    <source>
        <dbReference type="ARBA" id="ARBA00022475"/>
    </source>
</evidence>
<evidence type="ECO:0000256" key="4">
    <source>
        <dbReference type="ARBA" id="ARBA00023136"/>
    </source>
</evidence>
<gene>
    <name evidence="7" type="ORF">KO353_05880</name>
</gene>
<dbReference type="InterPro" id="IPR010445">
    <property type="entry name" value="LapA_dom"/>
</dbReference>